<evidence type="ECO:0000313" key="1">
    <source>
        <dbReference type="EMBL" id="KXN65271.1"/>
    </source>
</evidence>
<proteinExistence type="predicted"/>
<protein>
    <submittedName>
        <fullName evidence="1">Uncharacterized protein</fullName>
    </submittedName>
</protein>
<keyword evidence="2" id="KW-1185">Reference proteome</keyword>
<reference evidence="1 2" key="1">
    <citation type="journal article" date="2015" name="Genome Biol. Evol.">
        <title>Phylogenomic analyses indicate that early fungi evolved digesting cell walls of algal ancestors of land plants.</title>
        <authorList>
            <person name="Chang Y."/>
            <person name="Wang S."/>
            <person name="Sekimoto S."/>
            <person name="Aerts A.L."/>
            <person name="Choi C."/>
            <person name="Clum A."/>
            <person name="LaButti K.M."/>
            <person name="Lindquist E.A."/>
            <person name="Yee Ngan C."/>
            <person name="Ohm R.A."/>
            <person name="Salamov A.A."/>
            <person name="Grigoriev I.V."/>
            <person name="Spatafora J.W."/>
            <person name="Berbee M.L."/>
        </authorList>
    </citation>
    <scope>NUCLEOTIDE SEQUENCE [LARGE SCALE GENOMIC DNA]</scope>
    <source>
        <strain evidence="1 2">NRRL 28638</strain>
    </source>
</reference>
<dbReference type="AlphaFoldDB" id="A0A137NRA3"/>
<organism evidence="1 2">
    <name type="scientific">Conidiobolus coronatus (strain ATCC 28846 / CBS 209.66 / NRRL 28638)</name>
    <name type="common">Delacroixia coronata</name>
    <dbReference type="NCBI Taxonomy" id="796925"/>
    <lineage>
        <taxon>Eukaryota</taxon>
        <taxon>Fungi</taxon>
        <taxon>Fungi incertae sedis</taxon>
        <taxon>Zoopagomycota</taxon>
        <taxon>Entomophthoromycotina</taxon>
        <taxon>Entomophthoromycetes</taxon>
        <taxon>Entomophthorales</taxon>
        <taxon>Ancylistaceae</taxon>
        <taxon>Conidiobolus</taxon>
    </lineage>
</organism>
<dbReference type="Proteomes" id="UP000070444">
    <property type="component" value="Unassembled WGS sequence"/>
</dbReference>
<gene>
    <name evidence="1" type="ORF">CONCODRAFT_13198</name>
</gene>
<name>A0A137NRA3_CONC2</name>
<sequence>MIVWFAWEYFGEGLELVKGKENAVKVQALWTDDTRKAQSLPTQIPEAITDNKNTAMSLEGFQILPNTSKNFRILLNGNSYHYATEFDGQFHFGRDNYTTGVKFQLIKVNNNNSLSLYNPELGYLGRGKNEYDSDCVKYYKDMPNDVVYLEPVKEKLGVYRLKCENNSSNEGGEEYARIDFIKANCGLSNFTKDLKRAAIIQFVLDY</sequence>
<evidence type="ECO:0000313" key="2">
    <source>
        <dbReference type="Proteomes" id="UP000070444"/>
    </source>
</evidence>
<accession>A0A137NRA3</accession>
<dbReference type="EMBL" id="KQ964926">
    <property type="protein sequence ID" value="KXN65271.1"/>
    <property type="molecule type" value="Genomic_DNA"/>
</dbReference>